<dbReference type="Proteomes" id="UP000504637">
    <property type="component" value="Unplaced"/>
</dbReference>
<name>A0A6J3LUN7_9PEZI</name>
<keyword evidence="2" id="KW-1185">Reference proteome</keyword>
<evidence type="ECO:0000256" key="1">
    <source>
        <dbReference type="SAM" id="MobiDB-lite"/>
    </source>
</evidence>
<dbReference type="AlphaFoldDB" id="A0A6J3LUN7"/>
<reference evidence="3" key="3">
    <citation type="submission" date="2025-08" db="UniProtKB">
        <authorList>
            <consortium name="RefSeq"/>
        </authorList>
    </citation>
    <scope>IDENTIFICATION</scope>
    <source>
        <strain evidence="3">CBS 342.82</strain>
    </source>
</reference>
<evidence type="ECO:0000313" key="2">
    <source>
        <dbReference type="Proteomes" id="UP000504637"/>
    </source>
</evidence>
<feature type="region of interest" description="Disordered" evidence="1">
    <location>
        <begin position="48"/>
        <end position="69"/>
    </location>
</feature>
<dbReference type="RefSeq" id="XP_033456409.1">
    <property type="nucleotide sequence ID" value="XM_033608801.1"/>
</dbReference>
<feature type="region of interest" description="Disordered" evidence="1">
    <location>
        <begin position="1"/>
        <end position="34"/>
    </location>
</feature>
<proteinExistence type="predicted"/>
<protein>
    <submittedName>
        <fullName evidence="3">Uncharacterized protein</fullName>
    </submittedName>
</protein>
<dbReference type="GeneID" id="54366601"/>
<feature type="compositionally biased region" description="Basic residues" evidence="1">
    <location>
        <begin position="1"/>
        <end position="16"/>
    </location>
</feature>
<sequence>MRLRVRVHHHHHHVTHLHPSTQNTSSRPREDRDLDDVSDGLCALWGGRQKVAHHSPSSRPGGPHLLRKDTVPSTLIPGRWYSITSSHSTSSGYVFSDRSVNLGDARDNKVYSTRQCTVPTGQAQSCTAPTLESHESLLPAGWPCFSPQTARCRACWLAGWNAGRGSSARR</sequence>
<gene>
    <name evidence="3" type="ORF">K489DRAFT_64909</name>
</gene>
<accession>A0A6J3LUN7</accession>
<evidence type="ECO:0000313" key="3">
    <source>
        <dbReference type="RefSeq" id="XP_033456409.1"/>
    </source>
</evidence>
<organism evidence="3">
    <name type="scientific">Dissoconium aciculare CBS 342.82</name>
    <dbReference type="NCBI Taxonomy" id="1314786"/>
    <lineage>
        <taxon>Eukaryota</taxon>
        <taxon>Fungi</taxon>
        <taxon>Dikarya</taxon>
        <taxon>Ascomycota</taxon>
        <taxon>Pezizomycotina</taxon>
        <taxon>Dothideomycetes</taxon>
        <taxon>Dothideomycetidae</taxon>
        <taxon>Mycosphaerellales</taxon>
        <taxon>Dissoconiaceae</taxon>
        <taxon>Dissoconium</taxon>
    </lineage>
</organism>
<reference evidence="3" key="1">
    <citation type="submission" date="2020-01" db="EMBL/GenBank/DDBJ databases">
        <authorList>
            <consortium name="DOE Joint Genome Institute"/>
            <person name="Haridas S."/>
            <person name="Albert R."/>
            <person name="Binder M."/>
            <person name="Bloem J."/>
            <person name="Labutti K."/>
            <person name="Salamov A."/>
            <person name="Andreopoulos B."/>
            <person name="Baker S.E."/>
            <person name="Barry K."/>
            <person name="Bills G."/>
            <person name="Bluhm B.H."/>
            <person name="Cannon C."/>
            <person name="Castanera R."/>
            <person name="Culley D.E."/>
            <person name="Daum C."/>
            <person name="Ezra D."/>
            <person name="Gonzalez J.B."/>
            <person name="Henrissat B."/>
            <person name="Kuo A."/>
            <person name="Liang C."/>
            <person name="Lipzen A."/>
            <person name="Lutzoni F."/>
            <person name="Magnuson J."/>
            <person name="Mondo S."/>
            <person name="Nolan M."/>
            <person name="Ohm R."/>
            <person name="Pangilinan J."/>
            <person name="Park H.-J."/>
            <person name="Ramirez L."/>
            <person name="Alfaro M."/>
            <person name="Sun H."/>
            <person name="Tritt A."/>
            <person name="Yoshinaga Y."/>
            <person name="Zwiers L.-H."/>
            <person name="Turgeon B.G."/>
            <person name="Goodwin S.B."/>
            <person name="Spatafora J.W."/>
            <person name="Crous P.W."/>
            <person name="Grigoriev I.V."/>
        </authorList>
    </citation>
    <scope>NUCLEOTIDE SEQUENCE</scope>
    <source>
        <strain evidence="3">CBS 342.82</strain>
    </source>
</reference>
<reference evidence="3" key="2">
    <citation type="submission" date="2020-04" db="EMBL/GenBank/DDBJ databases">
        <authorList>
            <consortium name="NCBI Genome Project"/>
        </authorList>
    </citation>
    <scope>NUCLEOTIDE SEQUENCE</scope>
    <source>
        <strain evidence="3">CBS 342.82</strain>
    </source>
</reference>